<accession>I7ZIR6</accession>
<dbReference type="PANTHER" id="PTHR33751:SF9">
    <property type="entry name" value="CYTOCHROME C4"/>
    <property type="match status" value="1"/>
</dbReference>
<evidence type="ECO:0000256" key="3">
    <source>
        <dbReference type="ARBA" id="ARBA00022723"/>
    </source>
</evidence>
<feature type="signal peptide" evidence="7">
    <location>
        <begin position="1"/>
        <end position="29"/>
    </location>
</feature>
<feature type="chain" id="PRO_5003713008" evidence="7">
    <location>
        <begin position="30"/>
        <end position="139"/>
    </location>
</feature>
<feature type="domain" description="Cytochrome c" evidence="8">
    <location>
        <begin position="34"/>
        <end position="117"/>
    </location>
</feature>
<dbReference type="GO" id="GO:0020037">
    <property type="term" value="F:heme binding"/>
    <property type="evidence" value="ECO:0007669"/>
    <property type="project" value="InterPro"/>
</dbReference>
<dbReference type="InterPro" id="IPR009056">
    <property type="entry name" value="Cyt_c-like_dom"/>
</dbReference>
<keyword evidence="10" id="KW-1185">Reference proteome</keyword>
<keyword evidence="7" id="KW-0732">Signal</keyword>
<keyword evidence="4" id="KW-0249">Electron transport</keyword>
<gene>
    <name evidence="9" type="ORF">WQQ_17790</name>
</gene>
<evidence type="ECO:0000256" key="1">
    <source>
        <dbReference type="ARBA" id="ARBA00022448"/>
    </source>
</evidence>
<evidence type="ECO:0000256" key="2">
    <source>
        <dbReference type="ARBA" id="ARBA00022617"/>
    </source>
</evidence>
<keyword evidence="1" id="KW-0813">Transport</keyword>
<protein>
    <submittedName>
        <fullName evidence="9">Cytochrome C class I</fullName>
    </submittedName>
</protein>
<proteinExistence type="predicted"/>
<comment type="caution">
    <text evidence="9">The sequence shown here is derived from an EMBL/GenBank/DDBJ whole genome shotgun (WGS) entry which is preliminary data.</text>
</comment>
<dbReference type="SUPFAM" id="SSF46626">
    <property type="entry name" value="Cytochrome c"/>
    <property type="match status" value="1"/>
</dbReference>
<dbReference type="Gene3D" id="1.10.760.10">
    <property type="entry name" value="Cytochrome c-like domain"/>
    <property type="match status" value="1"/>
</dbReference>
<dbReference type="PANTHER" id="PTHR33751">
    <property type="entry name" value="CBB3-TYPE CYTOCHROME C OXIDASE SUBUNIT FIXP"/>
    <property type="match status" value="1"/>
</dbReference>
<dbReference type="InterPro" id="IPR050597">
    <property type="entry name" value="Cytochrome_c_Oxidase_Subunit"/>
</dbReference>
<dbReference type="GO" id="GO:0046872">
    <property type="term" value="F:metal ion binding"/>
    <property type="evidence" value="ECO:0007669"/>
    <property type="project" value="UniProtKB-KW"/>
</dbReference>
<dbReference type="InterPro" id="IPR036909">
    <property type="entry name" value="Cyt_c-like_dom_sf"/>
</dbReference>
<evidence type="ECO:0000256" key="5">
    <source>
        <dbReference type="ARBA" id="ARBA00023004"/>
    </source>
</evidence>
<dbReference type="GO" id="GO:0009055">
    <property type="term" value="F:electron transfer activity"/>
    <property type="evidence" value="ECO:0007669"/>
    <property type="project" value="InterPro"/>
</dbReference>
<dbReference type="EMBL" id="AKGD01000001">
    <property type="protein sequence ID" value="EIT71642.1"/>
    <property type="molecule type" value="Genomic_DNA"/>
</dbReference>
<organism evidence="9 10">
    <name type="scientific">Hydrocarboniphaga effusa AP103</name>
    <dbReference type="NCBI Taxonomy" id="1172194"/>
    <lineage>
        <taxon>Bacteria</taxon>
        <taxon>Pseudomonadati</taxon>
        <taxon>Pseudomonadota</taxon>
        <taxon>Gammaproteobacteria</taxon>
        <taxon>Nevskiales</taxon>
        <taxon>Nevskiaceae</taxon>
        <taxon>Hydrocarboniphaga</taxon>
    </lineage>
</organism>
<keyword evidence="3 6" id="KW-0479">Metal-binding</keyword>
<evidence type="ECO:0000259" key="8">
    <source>
        <dbReference type="PROSITE" id="PS51007"/>
    </source>
</evidence>
<evidence type="ECO:0000256" key="7">
    <source>
        <dbReference type="SAM" id="SignalP"/>
    </source>
</evidence>
<keyword evidence="2 6" id="KW-0349">Heme</keyword>
<dbReference type="Pfam" id="PF13442">
    <property type="entry name" value="Cytochrome_CBB3"/>
    <property type="match status" value="1"/>
</dbReference>
<dbReference type="PROSITE" id="PS51007">
    <property type="entry name" value="CYTC"/>
    <property type="match status" value="1"/>
</dbReference>
<evidence type="ECO:0000313" key="10">
    <source>
        <dbReference type="Proteomes" id="UP000003704"/>
    </source>
</evidence>
<evidence type="ECO:0000313" key="9">
    <source>
        <dbReference type="EMBL" id="EIT71642.1"/>
    </source>
</evidence>
<dbReference type="RefSeq" id="WP_007184728.1">
    <property type="nucleotide sequence ID" value="NZ_AKGD01000001.1"/>
</dbReference>
<keyword evidence="5 6" id="KW-0408">Iron</keyword>
<name>I7ZIR6_9GAMM</name>
<dbReference type="STRING" id="1172194.WQQ_17790"/>
<reference evidence="9 10" key="1">
    <citation type="journal article" date="2012" name="J. Bacteriol.">
        <title>Genome Sequence of n-Alkane-Degrading Hydrocarboniphaga effusa Strain AP103T (ATCC BAA-332T).</title>
        <authorList>
            <person name="Chang H.K."/>
            <person name="Zylstra G.J."/>
            <person name="Chae J.C."/>
        </authorList>
    </citation>
    <scope>NUCLEOTIDE SEQUENCE [LARGE SCALE GENOMIC DNA]</scope>
    <source>
        <strain evidence="9 10">AP103</strain>
    </source>
</reference>
<dbReference type="AlphaFoldDB" id="I7ZIR6"/>
<evidence type="ECO:0000256" key="6">
    <source>
        <dbReference type="PROSITE-ProRule" id="PRU00433"/>
    </source>
</evidence>
<dbReference type="Proteomes" id="UP000003704">
    <property type="component" value="Unassembled WGS sequence"/>
</dbReference>
<sequence length="139" mass="14722">MRTFDKGPLVKKSLVLLALALGASAPAFAEEHGHEAAGGDSKLDQLLPVCQSCHGEHGAKPILGSYPVLAGQHTNYIEHALKDYRSGVRSNAVMKAQVANLSDADIKALAHYFSQQESPLYTITLPKSGASAQSPDQAK</sequence>
<evidence type="ECO:0000256" key="4">
    <source>
        <dbReference type="ARBA" id="ARBA00022982"/>
    </source>
</evidence>